<comment type="function">
    <text evidence="7 10 11">Participates actively in the response to hyperosmotic and heat shock by preventing the aggregation of stress-denatured proteins, in association with DnaK and GrpE. It is the nucleotide exchange factor for DnaK and may function as a thermosensor. Unfolded proteins bind initially to DnaJ; upon interaction with the DnaJ-bound protein, DnaK hydrolyzes its bound ATP, resulting in the formation of a stable complex. GrpE releases ADP from DnaK; ATP binding to DnaK triggers the release of the substrate protein, thus completing the reaction cycle. Several rounds of ATP-dependent interactions between DnaJ, DnaK and GrpE are required for fully efficient folding.</text>
</comment>
<evidence type="ECO:0000256" key="8">
    <source>
        <dbReference type="ARBA" id="ARBA00072274"/>
    </source>
</evidence>
<comment type="subunit">
    <text evidence="3 10">Homodimer.</text>
</comment>
<evidence type="ECO:0000256" key="7">
    <source>
        <dbReference type="ARBA" id="ARBA00053401"/>
    </source>
</evidence>
<evidence type="ECO:0000256" key="4">
    <source>
        <dbReference type="ARBA" id="ARBA00022490"/>
    </source>
</evidence>
<keyword evidence="4 10" id="KW-0963">Cytoplasm</keyword>
<evidence type="ECO:0000256" key="5">
    <source>
        <dbReference type="ARBA" id="ARBA00023016"/>
    </source>
</evidence>
<evidence type="ECO:0000256" key="12">
    <source>
        <dbReference type="RuleBase" id="RU004478"/>
    </source>
</evidence>
<keyword evidence="15" id="KW-1185">Reference proteome</keyword>
<evidence type="ECO:0000256" key="11">
    <source>
        <dbReference type="RuleBase" id="RU000639"/>
    </source>
</evidence>
<evidence type="ECO:0000256" key="3">
    <source>
        <dbReference type="ARBA" id="ARBA00011738"/>
    </source>
</evidence>
<keyword evidence="5 10" id="KW-0346">Stress response</keyword>
<evidence type="ECO:0000256" key="13">
    <source>
        <dbReference type="SAM" id="MobiDB-lite"/>
    </source>
</evidence>
<proteinExistence type="inferred from homology"/>
<dbReference type="GO" id="GO:0006457">
    <property type="term" value="P:protein folding"/>
    <property type="evidence" value="ECO:0007669"/>
    <property type="project" value="InterPro"/>
</dbReference>
<name>A0A4Q2U927_9HYPH</name>
<dbReference type="RefSeq" id="WP_129224030.1">
    <property type="nucleotide sequence ID" value="NZ_QYBB01000003.1"/>
</dbReference>
<dbReference type="PANTHER" id="PTHR21237">
    <property type="entry name" value="GRPE PROTEIN"/>
    <property type="match status" value="1"/>
</dbReference>
<feature type="region of interest" description="Disordered" evidence="13">
    <location>
        <begin position="1"/>
        <end position="35"/>
    </location>
</feature>
<evidence type="ECO:0000256" key="9">
    <source>
        <dbReference type="ARBA" id="ARBA00076414"/>
    </source>
</evidence>
<dbReference type="GO" id="GO:0042803">
    <property type="term" value="F:protein homodimerization activity"/>
    <property type="evidence" value="ECO:0007669"/>
    <property type="project" value="InterPro"/>
</dbReference>
<evidence type="ECO:0000256" key="1">
    <source>
        <dbReference type="ARBA" id="ARBA00004496"/>
    </source>
</evidence>
<dbReference type="PROSITE" id="PS01071">
    <property type="entry name" value="GRPE"/>
    <property type="match status" value="1"/>
</dbReference>
<organism evidence="14 15">
    <name type="scientific">Lichenibacterium minor</name>
    <dbReference type="NCBI Taxonomy" id="2316528"/>
    <lineage>
        <taxon>Bacteria</taxon>
        <taxon>Pseudomonadati</taxon>
        <taxon>Pseudomonadota</taxon>
        <taxon>Alphaproteobacteria</taxon>
        <taxon>Hyphomicrobiales</taxon>
        <taxon>Lichenihabitantaceae</taxon>
        <taxon>Lichenibacterium</taxon>
    </lineage>
</organism>
<comment type="caution">
    <text evidence="14">The sequence shown here is derived from an EMBL/GenBank/DDBJ whole genome shotgun (WGS) entry which is preliminary data.</text>
</comment>
<accession>A0A4Q2U927</accession>
<dbReference type="InterPro" id="IPR000740">
    <property type="entry name" value="GrpE"/>
</dbReference>
<evidence type="ECO:0000256" key="6">
    <source>
        <dbReference type="ARBA" id="ARBA00023186"/>
    </source>
</evidence>
<dbReference type="HAMAP" id="MF_01151">
    <property type="entry name" value="GrpE"/>
    <property type="match status" value="1"/>
</dbReference>
<dbReference type="GO" id="GO:0005737">
    <property type="term" value="C:cytoplasm"/>
    <property type="evidence" value="ECO:0007669"/>
    <property type="project" value="UniProtKB-SubCell"/>
</dbReference>
<dbReference type="InterPro" id="IPR013805">
    <property type="entry name" value="GrpE_CC"/>
</dbReference>
<dbReference type="InterPro" id="IPR009012">
    <property type="entry name" value="GrpE_head"/>
</dbReference>
<protein>
    <recommendedName>
        <fullName evidence="8 10">Protein GrpE</fullName>
    </recommendedName>
    <alternativeName>
        <fullName evidence="9 10">HSP-70 cofactor</fullName>
    </alternativeName>
</protein>
<dbReference type="NCBIfam" id="NF010739">
    <property type="entry name" value="PRK14141.1"/>
    <property type="match status" value="1"/>
</dbReference>
<dbReference type="Gene3D" id="3.90.20.20">
    <property type="match status" value="1"/>
</dbReference>
<dbReference type="CDD" id="cd00446">
    <property type="entry name" value="GrpE"/>
    <property type="match status" value="1"/>
</dbReference>
<reference evidence="14 15" key="1">
    <citation type="submission" date="2018-12" db="EMBL/GenBank/DDBJ databases">
        <authorList>
            <person name="Grouzdev D.S."/>
            <person name="Krutkina M.S."/>
        </authorList>
    </citation>
    <scope>NUCLEOTIDE SEQUENCE [LARGE SCALE GENOMIC DNA]</scope>
    <source>
        <strain evidence="14 15">RmlP026</strain>
    </source>
</reference>
<dbReference type="GO" id="GO:0000774">
    <property type="term" value="F:adenyl-nucleotide exchange factor activity"/>
    <property type="evidence" value="ECO:0007669"/>
    <property type="project" value="InterPro"/>
</dbReference>
<comment type="subcellular location">
    <subcellularLocation>
        <location evidence="1 10">Cytoplasm</location>
    </subcellularLocation>
</comment>
<comment type="similarity">
    <text evidence="2 10 12">Belongs to the GrpE family.</text>
</comment>
<dbReference type="PRINTS" id="PR00773">
    <property type="entry name" value="GRPEPROTEIN"/>
</dbReference>
<dbReference type="PANTHER" id="PTHR21237:SF23">
    <property type="entry name" value="GRPE PROTEIN HOMOLOG, MITOCHONDRIAL"/>
    <property type="match status" value="1"/>
</dbReference>
<dbReference type="SUPFAM" id="SSF58014">
    <property type="entry name" value="Coiled-coil domain of nucleotide exchange factor GrpE"/>
    <property type="match status" value="1"/>
</dbReference>
<dbReference type="FunFam" id="2.30.22.10:FF:000001">
    <property type="entry name" value="Protein GrpE"/>
    <property type="match status" value="1"/>
</dbReference>
<dbReference type="SUPFAM" id="SSF51064">
    <property type="entry name" value="Head domain of nucleotide exchange factor GrpE"/>
    <property type="match status" value="1"/>
</dbReference>
<reference evidence="14 15" key="2">
    <citation type="submission" date="2019-02" db="EMBL/GenBank/DDBJ databases">
        <title>'Lichenibacterium ramalinii' gen. nov. sp. nov., 'Lichenibacterium minor' gen. nov. sp. nov.</title>
        <authorList>
            <person name="Pankratov T."/>
        </authorList>
    </citation>
    <scope>NUCLEOTIDE SEQUENCE [LARGE SCALE GENOMIC DNA]</scope>
    <source>
        <strain evidence="14 15">RmlP026</strain>
    </source>
</reference>
<evidence type="ECO:0000313" key="15">
    <source>
        <dbReference type="Proteomes" id="UP000290759"/>
    </source>
</evidence>
<evidence type="ECO:0000313" key="14">
    <source>
        <dbReference type="EMBL" id="RYC33289.1"/>
    </source>
</evidence>
<dbReference type="AlphaFoldDB" id="A0A4Q2U927"/>
<dbReference type="GO" id="GO:0051082">
    <property type="term" value="F:unfolded protein binding"/>
    <property type="evidence" value="ECO:0007669"/>
    <property type="project" value="TreeGrafter"/>
</dbReference>
<evidence type="ECO:0000256" key="10">
    <source>
        <dbReference type="HAMAP-Rule" id="MF_01151"/>
    </source>
</evidence>
<dbReference type="GO" id="GO:0051087">
    <property type="term" value="F:protein-folding chaperone binding"/>
    <property type="evidence" value="ECO:0007669"/>
    <property type="project" value="InterPro"/>
</dbReference>
<keyword evidence="6 10" id="KW-0143">Chaperone</keyword>
<dbReference type="OrthoDB" id="9789811at2"/>
<gene>
    <name evidence="10 14" type="primary">grpE</name>
    <name evidence="14" type="ORF">D3273_04795</name>
</gene>
<dbReference type="Proteomes" id="UP000290759">
    <property type="component" value="Unassembled WGS sequence"/>
</dbReference>
<dbReference type="Gene3D" id="2.30.22.10">
    <property type="entry name" value="Head domain of nucleotide exchange factor GrpE"/>
    <property type="match status" value="1"/>
</dbReference>
<sequence>MTDPADTFNPEGTAPEAEDAAREEASAAEAAAPRSDANAAVEALQAEVASLKDRVLRTMAEMENLRRRTEREVADAKSYGVTSFAREMVSAVDNLQRAVASVPADAKADASPALQSFIQGIELTERDLLSRMARFKVQPIETVGSRFDPNRHEALFEMPDESVPSGTVVQQVETGYVIGDRVLRPAKVGVSRGGPKPEAVQN</sequence>
<dbReference type="Pfam" id="PF01025">
    <property type="entry name" value="GrpE"/>
    <property type="match status" value="1"/>
</dbReference>
<dbReference type="EMBL" id="QYBB01000003">
    <property type="protein sequence ID" value="RYC33289.1"/>
    <property type="molecule type" value="Genomic_DNA"/>
</dbReference>
<evidence type="ECO:0000256" key="2">
    <source>
        <dbReference type="ARBA" id="ARBA00009054"/>
    </source>
</evidence>